<dbReference type="GO" id="GO:0000077">
    <property type="term" value="P:DNA damage checkpoint signaling"/>
    <property type="evidence" value="ECO:0007669"/>
    <property type="project" value="TreeGrafter"/>
</dbReference>
<keyword evidence="4" id="KW-1185">Reference proteome</keyword>
<dbReference type="GO" id="GO:0045944">
    <property type="term" value="P:positive regulation of transcription by RNA polymerase II"/>
    <property type="evidence" value="ECO:0007669"/>
    <property type="project" value="TreeGrafter"/>
</dbReference>
<dbReference type="InterPro" id="IPR001357">
    <property type="entry name" value="BRCT_dom"/>
</dbReference>
<evidence type="ECO:0000313" key="3">
    <source>
        <dbReference type="EMBL" id="CAH7685007.1"/>
    </source>
</evidence>
<sequence>MFIEPQPRENLTAPSIELVGSTPKKTSEGVPAQKKRRLNSSEALEFPKEPQTARTSSVSRASISPRKKAAPRIVATHLARTRRLNRTLSNPSEQIFPIDRVFAYNLESKAFAFAQVNSLTHDQALVEFCYGYQQKCYLKQLRMCEIRAGDLVRYIGSELSEHESLLTDVRAPKKVLGLKPRRQRDITDVENDPNDSSSLTESEIFKIDDREDCLYCCSESDYSDYKPIFDEALKEARLNSCSIDETRIPDVSKFKVEAILLLPEKKKRRVDEEAFKDRLLSDQILKKFLDLMKFQSGVGMKNNYSTSGIKAINRNSIEYREKMMFEGFGILITTLSEIRINLSSSQSFINSSIASNNSNRANSKTGTKESSSTGTRADLERLIKERSGVIIDKLTEIFKITSKTEYSSSSLNPRPYDCSSNPDEQVRIIIPSSKNSIINRRNVEKKKNGKIASIRGDQRKSFSRTETEFRLEALGERSGNVDPRDYEELDCILILAEEPHMTQKYLISIGIGIPCVSIQWAIDCYQKGTRLDWRDYMIGTGSSDYLNGCQPLNNLQSKILLLRSSSYSLSSSNRRIGTTERNGKSEGQSDFGEEIENVEEGWDSFNVSSILKYQSKLQIFKNKKFIALYLIKNKKTSEV</sequence>
<dbReference type="InterPro" id="IPR036420">
    <property type="entry name" value="BRCT_dom_sf"/>
</dbReference>
<dbReference type="InterPro" id="IPR047252">
    <property type="entry name" value="TP53BP1-like"/>
</dbReference>
<accession>A0AAV0BDX4</accession>
<dbReference type="PANTHER" id="PTHR15321">
    <property type="entry name" value="TUMOR SUPPRESSOR P53-BINDING PROTEIN 1"/>
    <property type="match status" value="1"/>
</dbReference>
<reference evidence="3" key="1">
    <citation type="submission" date="2022-06" db="EMBL/GenBank/DDBJ databases">
        <authorList>
            <consortium name="SYNGENTA / RWTH Aachen University"/>
        </authorList>
    </citation>
    <scope>NUCLEOTIDE SEQUENCE</scope>
</reference>
<dbReference type="GO" id="GO:0005634">
    <property type="term" value="C:nucleus"/>
    <property type="evidence" value="ECO:0007669"/>
    <property type="project" value="TreeGrafter"/>
</dbReference>
<feature type="domain" description="BRCT" evidence="2">
    <location>
        <begin position="493"/>
        <end position="538"/>
    </location>
</feature>
<comment type="caution">
    <text evidence="3">The sequence shown here is derived from an EMBL/GenBank/DDBJ whole genome shotgun (WGS) entry which is preliminary data.</text>
</comment>
<protein>
    <submittedName>
        <fullName evidence="3">Expressed protein</fullName>
    </submittedName>
</protein>
<evidence type="ECO:0000313" key="4">
    <source>
        <dbReference type="Proteomes" id="UP001153365"/>
    </source>
</evidence>
<feature type="region of interest" description="Disordered" evidence="1">
    <location>
        <begin position="572"/>
        <end position="591"/>
    </location>
</feature>
<dbReference type="EMBL" id="CALTRL010005699">
    <property type="protein sequence ID" value="CAH7685007.1"/>
    <property type="molecule type" value="Genomic_DNA"/>
</dbReference>
<evidence type="ECO:0000256" key="1">
    <source>
        <dbReference type="SAM" id="MobiDB-lite"/>
    </source>
</evidence>
<proteinExistence type="predicted"/>
<dbReference type="Proteomes" id="UP001153365">
    <property type="component" value="Unassembled WGS sequence"/>
</dbReference>
<organism evidence="3 4">
    <name type="scientific">Phakopsora pachyrhizi</name>
    <name type="common">Asian soybean rust disease fungus</name>
    <dbReference type="NCBI Taxonomy" id="170000"/>
    <lineage>
        <taxon>Eukaryota</taxon>
        <taxon>Fungi</taxon>
        <taxon>Dikarya</taxon>
        <taxon>Basidiomycota</taxon>
        <taxon>Pucciniomycotina</taxon>
        <taxon>Pucciniomycetes</taxon>
        <taxon>Pucciniales</taxon>
        <taxon>Phakopsoraceae</taxon>
        <taxon>Phakopsora</taxon>
    </lineage>
</organism>
<dbReference type="SUPFAM" id="SSF52113">
    <property type="entry name" value="BRCT domain"/>
    <property type="match status" value="1"/>
</dbReference>
<feature type="region of interest" description="Disordered" evidence="1">
    <location>
        <begin position="1"/>
        <end position="71"/>
    </location>
</feature>
<feature type="region of interest" description="Disordered" evidence="1">
    <location>
        <begin position="353"/>
        <end position="376"/>
    </location>
</feature>
<name>A0AAV0BDX4_PHAPC</name>
<dbReference type="AlphaFoldDB" id="A0AAV0BDX4"/>
<dbReference type="Gene3D" id="3.40.50.10190">
    <property type="entry name" value="BRCT domain"/>
    <property type="match status" value="1"/>
</dbReference>
<dbReference type="GO" id="GO:0042393">
    <property type="term" value="F:histone binding"/>
    <property type="evidence" value="ECO:0007669"/>
    <property type="project" value="TreeGrafter"/>
</dbReference>
<dbReference type="PROSITE" id="PS50172">
    <property type="entry name" value="BRCT"/>
    <property type="match status" value="1"/>
</dbReference>
<gene>
    <name evidence="3" type="ORF">PPACK8108_LOCUS19466</name>
</gene>
<feature type="compositionally biased region" description="Polar residues" evidence="1">
    <location>
        <begin position="52"/>
        <end position="62"/>
    </location>
</feature>
<evidence type="ECO:0000259" key="2">
    <source>
        <dbReference type="PROSITE" id="PS50172"/>
    </source>
</evidence>
<dbReference type="PANTHER" id="PTHR15321:SF3">
    <property type="entry name" value="TP53-BINDING PROTEIN 1"/>
    <property type="match status" value="1"/>
</dbReference>
<feature type="compositionally biased region" description="Low complexity" evidence="1">
    <location>
        <begin position="353"/>
        <end position="375"/>
    </location>
</feature>